<dbReference type="Proteomes" id="UP000663193">
    <property type="component" value="Chromosome 23"/>
</dbReference>
<evidence type="ECO:0000256" key="1">
    <source>
        <dbReference type="SAM" id="MobiDB-lite"/>
    </source>
</evidence>
<proteinExistence type="predicted"/>
<feature type="region of interest" description="Disordered" evidence="1">
    <location>
        <begin position="234"/>
        <end position="253"/>
    </location>
</feature>
<accession>A0A7U2ID75</accession>
<name>A0A7U2ID75_PHANO</name>
<dbReference type="AlphaFoldDB" id="A0A7U2ID75"/>
<evidence type="ECO:0000313" key="2">
    <source>
        <dbReference type="EMBL" id="QRD07638.1"/>
    </source>
</evidence>
<feature type="compositionally biased region" description="Pro residues" evidence="1">
    <location>
        <begin position="92"/>
        <end position="106"/>
    </location>
</feature>
<evidence type="ECO:0000313" key="3">
    <source>
        <dbReference type="Proteomes" id="UP000663193"/>
    </source>
</evidence>
<dbReference type="OrthoDB" id="3663031at2759"/>
<reference evidence="3" key="1">
    <citation type="journal article" date="2021" name="BMC Genomics">
        <title>Chromosome-level genome assembly and manually-curated proteome of model necrotroph Parastagonospora nodorum Sn15 reveals a genome-wide trove of candidate effector homologs, and redundancy of virulence-related functions within an accessory chromosome.</title>
        <authorList>
            <person name="Bertazzoni S."/>
            <person name="Jones D.A.B."/>
            <person name="Phan H.T."/>
            <person name="Tan K.-C."/>
            <person name="Hane J.K."/>
        </authorList>
    </citation>
    <scope>NUCLEOTIDE SEQUENCE [LARGE SCALE GENOMIC DNA]</scope>
    <source>
        <strain evidence="3">SN15 / ATCC MYA-4574 / FGSC 10173)</strain>
    </source>
</reference>
<feature type="region of interest" description="Disordered" evidence="1">
    <location>
        <begin position="87"/>
        <end position="106"/>
    </location>
</feature>
<dbReference type="OMA" id="LWIASLH"/>
<dbReference type="EMBL" id="CP069045">
    <property type="protein sequence ID" value="QRD07638.1"/>
    <property type="molecule type" value="Genomic_DNA"/>
</dbReference>
<keyword evidence="3" id="KW-1185">Reference proteome</keyword>
<protein>
    <submittedName>
        <fullName evidence="2">Uncharacterized protein</fullName>
    </submittedName>
</protein>
<sequence>MDPRLWIASLHDNDDVPSLDIDLAAQNDPEGSCWTDAYRKEANMFTPRSDPQFQYKADQVDMGVAHGNPLELSQSIEAGVQQQYSSDMEVPMTPPPSNLPPGNTPRTPPTPMCDAVALYGFPASSQLLQNYETAYTNPLSTLSQGGAAFALPPAPMNPARGLDQRILSSPCPIDDDTPFDLYGKRVVSHLLSNHEAVFTDTFLDFLRMDGIDVQTHAALTGILATKGFKLSSISQSNRKRIPPPDDMTTPKRKKLSSSSWWGQFLKIGPDSHQLQICDEGQALLDDPFALLGDMYGNKAEPLVTSDSVVESGAYGKLFLYTMALNSYEFRTDVMQIVMRLFYYIVSHNGINHYINSSNCRLQRLFPADIDKLHRQLESFLPPDCTTLKGFKEKLQDLRSKGSSYAFMAKKLGLGSLIMLRDLIPPNKMWACTKGTEKSGISDLAFAHLHSIGVPAQAATIGADKVMHTLLWDLCSTAPGFRERRKLLGEWEPFPGFEYAQSDVMERGMGEVAKHGVGEEVDVTTTIAEEMGQGD</sequence>
<dbReference type="VEuPathDB" id="FungiDB:JI435_163160"/>
<organism evidence="2 3">
    <name type="scientific">Phaeosphaeria nodorum (strain SN15 / ATCC MYA-4574 / FGSC 10173)</name>
    <name type="common">Glume blotch fungus</name>
    <name type="synonym">Parastagonospora nodorum</name>
    <dbReference type="NCBI Taxonomy" id="321614"/>
    <lineage>
        <taxon>Eukaryota</taxon>
        <taxon>Fungi</taxon>
        <taxon>Dikarya</taxon>
        <taxon>Ascomycota</taxon>
        <taxon>Pezizomycotina</taxon>
        <taxon>Dothideomycetes</taxon>
        <taxon>Pleosporomycetidae</taxon>
        <taxon>Pleosporales</taxon>
        <taxon>Pleosporineae</taxon>
        <taxon>Phaeosphaeriaceae</taxon>
        <taxon>Parastagonospora</taxon>
    </lineage>
</organism>
<gene>
    <name evidence="2" type="ORF">JI435_163160</name>
</gene>